<dbReference type="PANTHER" id="PTHR11088">
    <property type="entry name" value="TRNA DIMETHYLALLYLTRANSFERASE"/>
    <property type="match status" value="1"/>
</dbReference>
<feature type="region of interest" description="Disordered" evidence="5">
    <location>
        <begin position="470"/>
        <end position="515"/>
    </location>
</feature>
<dbReference type="Proteomes" id="UP000759537">
    <property type="component" value="Unassembled WGS sequence"/>
</dbReference>
<dbReference type="GO" id="GO:0005739">
    <property type="term" value="C:mitochondrion"/>
    <property type="evidence" value="ECO:0007669"/>
    <property type="project" value="TreeGrafter"/>
</dbReference>
<dbReference type="InterPro" id="IPR039657">
    <property type="entry name" value="Dimethylallyltransferase"/>
</dbReference>
<keyword evidence="2" id="KW-0808">Transferase</keyword>
<evidence type="ECO:0000256" key="4">
    <source>
        <dbReference type="ARBA" id="ARBA00022840"/>
    </source>
</evidence>
<evidence type="ECO:0000313" key="7">
    <source>
        <dbReference type="Proteomes" id="UP000759537"/>
    </source>
</evidence>
<keyword evidence="3" id="KW-0547">Nucleotide-binding</keyword>
<dbReference type="InterPro" id="IPR027417">
    <property type="entry name" value="P-loop_NTPase"/>
</dbReference>
<keyword evidence="7" id="KW-1185">Reference proteome</keyword>
<dbReference type="EMBL" id="WHVB01000014">
    <property type="protein sequence ID" value="KAF8476660.1"/>
    <property type="molecule type" value="Genomic_DNA"/>
</dbReference>
<organism evidence="6 7">
    <name type="scientific">Russula ochroleuca</name>
    <dbReference type="NCBI Taxonomy" id="152965"/>
    <lineage>
        <taxon>Eukaryota</taxon>
        <taxon>Fungi</taxon>
        <taxon>Dikarya</taxon>
        <taxon>Basidiomycota</taxon>
        <taxon>Agaricomycotina</taxon>
        <taxon>Agaricomycetes</taxon>
        <taxon>Russulales</taxon>
        <taxon>Russulaceae</taxon>
        <taxon>Russula</taxon>
    </lineage>
</organism>
<reference evidence="6" key="1">
    <citation type="submission" date="2019-10" db="EMBL/GenBank/DDBJ databases">
        <authorList>
            <consortium name="DOE Joint Genome Institute"/>
            <person name="Kuo A."/>
            <person name="Miyauchi S."/>
            <person name="Kiss E."/>
            <person name="Drula E."/>
            <person name="Kohler A."/>
            <person name="Sanchez-Garcia M."/>
            <person name="Andreopoulos B."/>
            <person name="Barry K.W."/>
            <person name="Bonito G."/>
            <person name="Buee M."/>
            <person name="Carver A."/>
            <person name="Chen C."/>
            <person name="Cichocki N."/>
            <person name="Clum A."/>
            <person name="Culley D."/>
            <person name="Crous P.W."/>
            <person name="Fauchery L."/>
            <person name="Girlanda M."/>
            <person name="Hayes R."/>
            <person name="Keri Z."/>
            <person name="LaButti K."/>
            <person name="Lipzen A."/>
            <person name="Lombard V."/>
            <person name="Magnuson J."/>
            <person name="Maillard F."/>
            <person name="Morin E."/>
            <person name="Murat C."/>
            <person name="Nolan M."/>
            <person name="Ohm R."/>
            <person name="Pangilinan J."/>
            <person name="Pereira M."/>
            <person name="Perotto S."/>
            <person name="Peter M."/>
            <person name="Riley R."/>
            <person name="Sitrit Y."/>
            <person name="Stielow B."/>
            <person name="Szollosi G."/>
            <person name="Zifcakova L."/>
            <person name="Stursova M."/>
            <person name="Spatafora J.W."/>
            <person name="Tedersoo L."/>
            <person name="Vaario L.-M."/>
            <person name="Yamada A."/>
            <person name="Yan M."/>
            <person name="Wang P."/>
            <person name="Xu J."/>
            <person name="Bruns T."/>
            <person name="Baldrian P."/>
            <person name="Vilgalys R."/>
            <person name="Henrissat B."/>
            <person name="Grigoriev I.V."/>
            <person name="Hibbett D."/>
            <person name="Nagy L.G."/>
            <person name="Martin F.M."/>
        </authorList>
    </citation>
    <scope>NUCLEOTIDE SEQUENCE</scope>
    <source>
        <strain evidence="6">Prilba</strain>
    </source>
</reference>
<evidence type="ECO:0000256" key="1">
    <source>
        <dbReference type="ARBA" id="ARBA00005842"/>
    </source>
</evidence>
<dbReference type="InterPro" id="IPR018022">
    <property type="entry name" value="IPT"/>
</dbReference>
<protein>
    <submittedName>
        <fullName evidence="6">tRNA isopentenyltransferase</fullName>
    </submittedName>
</protein>
<evidence type="ECO:0000256" key="5">
    <source>
        <dbReference type="SAM" id="MobiDB-lite"/>
    </source>
</evidence>
<comment type="caution">
    <text evidence="6">The sequence shown here is derived from an EMBL/GenBank/DDBJ whole genome shotgun (WGS) entry which is preliminary data.</text>
</comment>
<dbReference type="Gene3D" id="1.10.20.140">
    <property type="match status" value="1"/>
</dbReference>
<dbReference type="GO" id="GO:0005524">
    <property type="term" value="F:ATP binding"/>
    <property type="evidence" value="ECO:0007669"/>
    <property type="project" value="UniProtKB-KW"/>
</dbReference>
<comment type="similarity">
    <text evidence="1">Belongs to the IPP transferase family.</text>
</comment>
<dbReference type="Gene3D" id="3.40.50.300">
    <property type="entry name" value="P-loop containing nucleotide triphosphate hydrolases"/>
    <property type="match status" value="1"/>
</dbReference>
<dbReference type="PANTHER" id="PTHR11088:SF89">
    <property type="entry name" value="TRNA DIMETHYLALLYLTRANSFERASE"/>
    <property type="match status" value="1"/>
</dbReference>
<dbReference type="Pfam" id="PF01715">
    <property type="entry name" value="IPPT"/>
    <property type="match status" value="1"/>
</dbReference>
<accession>A0A9P5MS61</accession>
<dbReference type="AlphaFoldDB" id="A0A9P5MS61"/>
<evidence type="ECO:0000256" key="3">
    <source>
        <dbReference type="ARBA" id="ARBA00022741"/>
    </source>
</evidence>
<evidence type="ECO:0000313" key="6">
    <source>
        <dbReference type="EMBL" id="KAF8476660.1"/>
    </source>
</evidence>
<gene>
    <name evidence="6" type="ORF">DFH94DRAFT_102068</name>
</gene>
<dbReference type="GO" id="GO:0006400">
    <property type="term" value="P:tRNA modification"/>
    <property type="evidence" value="ECO:0007669"/>
    <property type="project" value="TreeGrafter"/>
</dbReference>
<dbReference type="SUPFAM" id="SSF52540">
    <property type="entry name" value="P-loop containing nucleoside triphosphate hydrolases"/>
    <property type="match status" value="1"/>
</dbReference>
<sequence length="515" mass="56568">MASLLPVIAICGTTGVGKSKLAIELALKLSEKSDCHGWKGGVVINADAMQAYKGFNTITNKVPLGERAGVDHVLMDFKEPTEQYVVGQWIHDATRAISDAHGSEKVPIVVGGTAYWIQHLVFPGRLAVEPEQVSCPDSSPSAGSKRPLDGLSSALSQATTDLRELFDALPEAPPSAADNPSAALALYNLLQALDPPVAARWHWRDTRKVLRNLDIMKESGKKVSEILQEQSAVALSPRYDTLCLWLYAEPTELRRRLNTRADEMLCNGLLDEVRELTRLQGSPNQDSSDTMAPSPINFTHGVFQSIGFREFHQYLADPSPSETKYQVAIQNLKTANYQYAKRQVSWIRNKLLPTIRASKSSEESKAVEIYLLDATDTDSEPRQWTSEIRDVANSLMEAFLRRDSLPDPLTLSSVAQRMLSVPTKATDPTAVLLARRKILCPACTVDETLPVMIEEGPEWERHARTKVHKRLAAKKAEGRKPVDTPPGKGKGDRTCGDLIGNADDPTASLNAPFGT</sequence>
<dbReference type="GO" id="GO:0052381">
    <property type="term" value="F:tRNA dimethylallyltransferase activity"/>
    <property type="evidence" value="ECO:0007669"/>
    <property type="project" value="InterPro"/>
</dbReference>
<reference evidence="6" key="2">
    <citation type="journal article" date="2020" name="Nat. Commun.">
        <title>Large-scale genome sequencing of mycorrhizal fungi provides insights into the early evolution of symbiotic traits.</title>
        <authorList>
            <person name="Miyauchi S."/>
            <person name="Kiss E."/>
            <person name="Kuo A."/>
            <person name="Drula E."/>
            <person name="Kohler A."/>
            <person name="Sanchez-Garcia M."/>
            <person name="Morin E."/>
            <person name="Andreopoulos B."/>
            <person name="Barry K.W."/>
            <person name="Bonito G."/>
            <person name="Buee M."/>
            <person name="Carver A."/>
            <person name="Chen C."/>
            <person name="Cichocki N."/>
            <person name="Clum A."/>
            <person name="Culley D."/>
            <person name="Crous P.W."/>
            <person name="Fauchery L."/>
            <person name="Girlanda M."/>
            <person name="Hayes R.D."/>
            <person name="Keri Z."/>
            <person name="LaButti K."/>
            <person name="Lipzen A."/>
            <person name="Lombard V."/>
            <person name="Magnuson J."/>
            <person name="Maillard F."/>
            <person name="Murat C."/>
            <person name="Nolan M."/>
            <person name="Ohm R.A."/>
            <person name="Pangilinan J."/>
            <person name="Pereira M.F."/>
            <person name="Perotto S."/>
            <person name="Peter M."/>
            <person name="Pfister S."/>
            <person name="Riley R."/>
            <person name="Sitrit Y."/>
            <person name="Stielow J.B."/>
            <person name="Szollosi G."/>
            <person name="Zifcakova L."/>
            <person name="Stursova M."/>
            <person name="Spatafora J.W."/>
            <person name="Tedersoo L."/>
            <person name="Vaario L.M."/>
            <person name="Yamada A."/>
            <person name="Yan M."/>
            <person name="Wang P."/>
            <person name="Xu J."/>
            <person name="Bruns T."/>
            <person name="Baldrian P."/>
            <person name="Vilgalys R."/>
            <person name="Dunand C."/>
            <person name="Henrissat B."/>
            <person name="Grigoriev I.V."/>
            <person name="Hibbett D."/>
            <person name="Nagy L.G."/>
            <person name="Martin F.M."/>
        </authorList>
    </citation>
    <scope>NUCLEOTIDE SEQUENCE</scope>
    <source>
        <strain evidence="6">Prilba</strain>
    </source>
</reference>
<dbReference type="OrthoDB" id="775260at2759"/>
<evidence type="ECO:0000256" key="2">
    <source>
        <dbReference type="ARBA" id="ARBA00022679"/>
    </source>
</evidence>
<keyword evidence="4" id="KW-0067">ATP-binding</keyword>
<dbReference type="HAMAP" id="MF_00185">
    <property type="entry name" value="IPP_trans"/>
    <property type="match status" value="1"/>
</dbReference>
<name>A0A9P5MS61_9AGAM</name>
<proteinExistence type="inferred from homology"/>